<gene>
    <name evidence="1" type="ORF">BpHYR1_040452</name>
</gene>
<proteinExistence type="predicted"/>
<evidence type="ECO:0000313" key="2">
    <source>
        <dbReference type="Proteomes" id="UP000276133"/>
    </source>
</evidence>
<dbReference type="Proteomes" id="UP000276133">
    <property type="component" value="Unassembled WGS sequence"/>
</dbReference>
<name>A0A3M7S8A1_BRAPC</name>
<evidence type="ECO:0000313" key="1">
    <source>
        <dbReference type="EMBL" id="RNA32011.1"/>
    </source>
</evidence>
<sequence>MKQITLKIFHLSLTITLINFLKSNLHDKIKRLSTETEPIKIKMLHINEKIIKQIEMWIFINDIPRTTPKMNRYYSQMIFLVSILTATLDAFNA</sequence>
<reference evidence="1 2" key="1">
    <citation type="journal article" date="2018" name="Sci. Rep.">
        <title>Genomic signatures of local adaptation to the degree of environmental predictability in rotifers.</title>
        <authorList>
            <person name="Franch-Gras L."/>
            <person name="Hahn C."/>
            <person name="Garcia-Roger E.M."/>
            <person name="Carmona M.J."/>
            <person name="Serra M."/>
            <person name="Gomez A."/>
        </authorList>
    </citation>
    <scope>NUCLEOTIDE SEQUENCE [LARGE SCALE GENOMIC DNA]</scope>
    <source>
        <strain evidence="1">HYR1</strain>
    </source>
</reference>
<dbReference type="AlphaFoldDB" id="A0A3M7S8A1"/>
<comment type="caution">
    <text evidence="1">The sequence shown here is derived from an EMBL/GenBank/DDBJ whole genome shotgun (WGS) entry which is preliminary data.</text>
</comment>
<accession>A0A3M7S8A1</accession>
<protein>
    <submittedName>
        <fullName evidence="1">Uncharacterized protein</fullName>
    </submittedName>
</protein>
<organism evidence="1 2">
    <name type="scientific">Brachionus plicatilis</name>
    <name type="common">Marine rotifer</name>
    <name type="synonym">Brachionus muelleri</name>
    <dbReference type="NCBI Taxonomy" id="10195"/>
    <lineage>
        <taxon>Eukaryota</taxon>
        <taxon>Metazoa</taxon>
        <taxon>Spiralia</taxon>
        <taxon>Gnathifera</taxon>
        <taxon>Rotifera</taxon>
        <taxon>Eurotatoria</taxon>
        <taxon>Monogononta</taxon>
        <taxon>Pseudotrocha</taxon>
        <taxon>Ploima</taxon>
        <taxon>Brachionidae</taxon>
        <taxon>Brachionus</taxon>
    </lineage>
</organism>
<dbReference type="EMBL" id="REGN01001867">
    <property type="protein sequence ID" value="RNA32011.1"/>
    <property type="molecule type" value="Genomic_DNA"/>
</dbReference>
<keyword evidence="2" id="KW-1185">Reference proteome</keyword>